<dbReference type="OrthoDB" id="9773956at2"/>
<accession>A0A1G5GJ46</accession>
<keyword evidence="4" id="KW-0597">Phosphoprotein</keyword>
<name>A0A1G5GJ46_9FIRM</name>
<organism evidence="9 10">
    <name type="scientific">Butyrivibrio hungatei</name>
    <dbReference type="NCBI Taxonomy" id="185008"/>
    <lineage>
        <taxon>Bacteria</taxon>
        <taxon>Bacillati</taxon>
        <taxon>Bacillota</taxon>
        <taxon>Clostridia</taxon>
        <taxon>Lachnospirales</taxon>
        <taxon>Lachnospiraceae</taxon>
        <taxon>Butyrivibrio</taxon>
    </lineage>
</organism>
<dbReference type="Pfam" id="PF02518">
    <property type="entry name" value="HATPase_c"/>
    <property type="match status" value="1"/>
</dbReference>
<comment type="subcellular location">
    <subcellularLocation>
        <location evidence="2">Membrane</location>
    </subcellularLocation>
</comment>
<dbReference type="PANTHER" id="PTHR43711">
    <property type="entry name" value="TWO-COMPONENT HISTIDINE KINASE"/>
    <property type="match status" value="1"/>
</dbReference>
<dbReference type="PROSITE" id="PS50109">
    <property type="entry name" value="HIS_KIN"/>
    <property type="match status" value="1"/>
</dbReference>
<keyword evidence="10" id="KW-1185">Reference proteome</keyword>
<keyword evidence="6 9" id="KW-0418">Kinase</keyword>
<evidence type="ECO:0000256" key="4">
    <source>
        <dbReference type="ARBA" id="ARBA00022553"/>
    </source>
</evidence>
<dbReference type="CDD" id="cd00082">
    <property type="entry name" value="HisKA"/>
    <property type="match status" value="1"/>
</dbReference>
<dbReference type="GO" id="GO:0016020">
    <property type="term" value="C:membrane"/>
    <property type="evidence" value="ECO:0007669"/>
    <property type="project" value="UniProtKB-SubCell"/>
</dbReference>
<dbReference type="FunFam" id="3.30.565.10:FF:000006">
    <property type="entry name" value="Sensor histidine kinase WalK"/>
    <property type="match status" value="1"/>
</dbReference>
<dbReference type="Pfam" id="PF00512">
    <property type="entry name" value="HisKA"/>
    <property type="match status" value="1"/>
</dbReference>
<dbReference type="Proteomes" id="UP000183047">
    <property type="component" value="Unassembled WGS sequence"/>
</dbReference>
<dbReference type="InterPro" id="IPR036097">
    <property type="entry name" value="HisK_dim/P_sf"/>
</dbReference>
<gene>
    <name evidence="9" type="ORF">SAMN02910451_02885</name>
</gene>
<dbReference type="EC" id="2.7.13.3" evidence="3"/>
<dbReference type="GO" id="GO:0000155">
    <property type="term" value="F:phosphorelay sensor kinase activity"/>
    <property type="evidence" value="ECO:0007669"/>
    <property type="project" value="InterPro"/>
</dbReference>
<dbReference type="EMBL" id="FMUR01000021">
    <property type="protein sequence ID" value="SCY51250.1"/>
    <property type="molecule type" value="Genomic_DNA"/>
</dbReference>
<dbReference type="SMART" id="SM00388">
    <property type="entry name" value="HisKA"/>
    <property type="match status" value="1"/>
</dbReference>
<dbReference type="SUPFAM" id="SSF47384">
    <property type="entry name" value="Homodimeric domain of signal transducing histidine kinase"/>
    <property type="match status" value="1"/>
</dbReference>
<dbReference type="PRINTS" id="PR00344">
    <property type="entry name" value="BCTRLSENSOR"/>
</dbReference>
<evidence type="ECO:0000256" key="5">
    <source>
        <dbReference type="ARBA" id="ARBA00022679"/>
    </source>
</evidence>
<dbReference type="Gene3D" id="3.30.565.10">
    <property type="entry name" value="Histidine kinase-like ATPase, C-terminal domain"/>
    <property type="match status" value="1"/>
</dbReference>
<dbReference type="InterPro" id="IPR050736">
    <property type="entry name" value="Sensor_HK_Regulatory"/>
</dbReference>
<reference evidence="10" key="1">
    <citation type="submission" date="2016-10" db="EMBL/GenBank/DDBJ databases">
        <authorList>
            <person name="Varghese N."/>
            <person name="Submissions S."/>
        </authorList>
    </citation>
    <scope>NUCLEOTIDE SEQUENCE [LARGE SCALE GENOMIC DNA]</scope>
    <source>
        <strain evidence="10">XBD2006</strain>
    </source>
</reference>
<dbReference type="AlphaFoldDB" id="A0A1G5GJ46"/>
<dbReference type="RefSeq" id="WP_074463276.1">
    <property type="nucleotide sequence ID" value="NZ_FMUR01000021.1"/>
</dbReference>
<dbReference type="SMART" id="SM00387">
    <property type="entry name" value="HATPase_c"/>
    <property type="match status" value="1"/>
</dbReference>
<proteinExistence type="predicted"/>
<keyword evidence="5" id="KW-0808">Transferase</keyword>
<dbReference type="InterPro" id="IPR003661">
    <property type="entry name" value="HisK_dim/P_dom"/>
</dbReference>
<evidence type="ECO:0000256" key="7">
    <source>
        <dbReference type="ARBA" id="ARBA00023012"/>
    </source>
</evidence>
<dbReference type="InterPro" id="IPR005467">
    <property type="entry name" value="His_kinase_dom"/>
</dbReference>
<protein>
    <recommendedName>
        <fullName evidence="3">histidine kinase</fullName>
        <ecNumber evidence="3">2.7.13.3</ecNumber>
    </recommendedName>
</protein>
<evidence type="ECO:0000259" key="8">
    <source>
        <dbReference type="PROSITE" id="PS50109"/>
    </source>
</evidence>
<dbReference type="Gene3D" id="1.10.287.130">
    <property type="match status" value="1"/>
</dbReference>
<evidence type="ECO:0000313" key="10">
    <source>
        <dbReference type="Proteomes" id="UP000183047"/>
    </source>
</evidence>
<evidence type="ECO:0000256" key="6">
    <source>
        <dbReference type="ARBA" id="ARBA00022777"/>
    </source>
</evidence>
<dbReference type="InterPro" id="IPR004358">
    <property type="entry name" value="Sig_transdc_His_kin-like_C"/>
</dbReference>
<feature type="domain" description="Histidine kinase" evidence="8">
    <location>
        <begin position="90"/>
        <end position="299"/>
    </location>
</feature>
<dbReference type="PANTHER" id="PTHR43711:SF31">
    <property type="entry name" value="HISTIDINE KINASE"/>
    <property type="match status" value="1"/>
</dbReference>
<dbReference type="SUPFAM" id="SSF55874">
    <property type="entry name" value="ATPase domain of HSP90 chaperone/DNA topoisomerase II/histidine kinase"/>
    <property type="match status" value="1"/>
</dbReference>
<sequence>MDNIILIIGIFLILAACIIAVTERLRSKRILDSIEKMLHMAMNGEFPAETFDEGRLSKLESELAAFLSSSSISAKNIENERDKIKSLISDISHQTKTPISNLILYSELLENSELSGVDRTNAEAIHAQAEKLRFLIDSLVKLSRLENGILALEPQETPLAPMLNEILHQFKEKAAAKNLKLELSETSASAAIDGKWTHEALANIVDNAIKYTDNGSIKISVTPYEMFVRVDIKDTGIGISEEEHPKIFKRFYRGTEVKQKEGVGIGLHLAREIISGEGGYIKLSSTPGEGSTFSVFLPR</sequence>
<evidence type="ECO:0000256" key="1">
    <source>
        <dbReference type="ARBA" id="ARBA00000085"/>
    </source>
</evidence>
<dbReference type="InterPro" id="IPR003594">
    <property type="entry name" value="HATPase_dom"/>
</dbReference>
<evidence type="ECO:0000256" key="2">
    <source>
        <dbReference type="ARBA" id="ARBA00004370"/>
    </source>
</evidence>
<evidence type="ECO:0000256" key="3">
    <source>
        <dbReference type="ARBA" id="ARBA00012438"/>
    </source>
</evidence>
<keyword evidence="7" id="KW-0902">Two-component regulatory system</keyword>
<comment type="catalytic activity">
    <reaction evidence="1">
        <text>ATP + protein L-histidine = ADP + protein N-phospho-L-histidine.</text>
        <dbReference type="EC" id="2.7.13.3"/>
    </reaction>
</comment>
<dbReference type="InterPro" id="IPR036890">
    <property type="entry name" value="HATPase_C_sf"/>
</dbReference>
<evidence type="ECO:0000313" key="9">
    <source>
        <dbReference type="EMBL" id="SCY51250.1"/>
    </source>
</evidence>